<protein>
    <submittedName>
        <fullName evidence="4">Zinc-binding dehydrogenase</fullName>
    </submittedName>
</protein>
<accession>A0ABT8GQ71</accession>
<reference evidence="4" key="1">
    <citation type="submission" date="2023-07" db="EMBL/GenBank/DDBJ databases">
        <title>Ureibacillus sp. isolated from freshwater well.</title>
        <authorList>
            <person name="Kirdat K."/>
            <person name="Bhatt A."/>
            <person name="Teware R."/>
            <person name="Bhavsar Y."/>
            <person name="Yadav A."/>
        </authorList>
    </citation>
    <scope>NUCLEOTIDE SEQUENCE</scope>
    <source>
        <strain evidence="4">BA0131</strain>
    </source>
</reference>
<dbReference type="Proteomes" id="UP001172743">
    <property type="component" value="Unassembled WGS sequence"/>
</dbReference>
<dbReference type="Gene3D" id="3.90.180.10">
    <property type="entry name" value="Medium-chain alcohol dehydrogenases, catalytic domain"/>
    <property type="match status" value="1"/>
</dbReference>
<evidence type="ECO:0000313" key="5">
    <source>
        <dbReference type="Proteomes" id="UP001172743"/>
    </source>
</evidence>
<evidence type="ECO:0000256" key="2">
    <source>
        <dbReference type="ARBA" id="ARBA00023002"/>
    </source>
</evidence>
<dbReference type="Gene3D" id="3.40.50.720">
    <property type="entry name" value="NAD(P)-binding Rossmann-like Domain"/>
    <property type="match status" value="1"/>
</dbReference>
<dbReference type="EMBL" id="JAUHTQ010000005">
    <property type="protein sequence ID" value="MDN4493567.1"/>
    <property type="molecule type" value="Genomic_DNA"/>
</dbReference>
<sequence length="322" mass="34891">MKAIVQNEYGDASVLLYTDVEIPRLDDHECLIKVAFTSVNYADIKSRNGNKNKATFPLTLGLDAAGTVEIAGADSPFSKGDRVIAFPKAGSYAEYVVANEKLVYKIPDSLSFEQAAAMPVVSILSFMLLHELGQVQKTDTIVIHSAAGGVGSMLVQLAKLYGVHKIIATVGSPEKVNYVKSLGADFVWSYETFAQEVLRETDNRGANLIFDSVAGDVTRRSLDCLALYGTLLQFGNSSGQAGTFTTNDVHSSCRNVKGFSLGTTRKHDPARLAPIAKKVIELFASGKISLPIAQVFNLRNAAEAHRLIESREYEGKVLLQVQ</sequence>
<dbReference type="InterPro" id="IPR020843">
    <property type="entry name" value="ER"/>
</dbReference>
<evidence type="ECO:0000259" key="3">
    <source>
        <dbReference type="SMART" id="SM00829"/>
    </source>
</evidence>
<dbReference type="SUPFAM" id="SSF50129">
    <property type="entry name" value="GroES-like"/>
    <property type="match status" value="1"/>
</dbReference>
<evidence type="ECO:0000313" key="4">
    <source>
        <dbReference type="EMBL" id="MDN4493567.1"/>
    </source>
</evidence>
<feature type="domain" description="Enoyl reductase (ER)" evidence="3">
    <location>
        <begin position="10"/>
        <end position="319"/>
    </location>
</feature>
<dbReference type="SUPFAM" id="SSF51735">
    <property type="entry name" value="NAD(P)-binding Rossmann-fold domains"/>
    <property type="match status" value="1"/>
</dbReference>
<dbReference type="PANTHER" id="PTHR48106">
    <property type="entry name" value="QUINONE OXIDOREDUCTASE PIG3-RELATED"/>
    <property type="match status" value="1"/>
</dbReference>
<proteinExistence type="predicted"/>
<dbReference type="PANTHER" id="PTHR48106:SF13">
    <property type="entry name" value="QUINONE OXIDOREDUCTASE-RELATED"/>
    <property type="match status" value="1"/>
</dbReference>
<gene>
    <name evidence="4" type="ORF">QYB95_08465</name>
</gene>
<keyword evidence="2" id="KW-0560">Oxidoreductase</keyword>
<dbReference type="SMART" id="SM00829">
    <property type="entry name" value="PKS_ER"/>
    <property type="match status" value="1"/>
</dbReference>
<name>A0ABT8GQ71_9BACL</name>
<evidence type="ECO:0000256" key="1">
    <source>
        <dbReference type="ARBA" id="ARBA00022857"/>
    </source>
</evidence>
<dbReference type="InterPro" id="IPR011032">
    <property type="entry name" value="GroES-like_sf"/>
</dbReference>
<dbReference type="Pfam" id="PF00107">
    <property type="entry name" value="ADH_zinc_N"/>
    <property type="match status" value="1"/>
</dbReference>
<keyword evidence="5" id="KW-1185">Reference proteome</keyword>
<keyword evidence="1" id="KW-0521">NADP</keyword>
<organism evidence="4 5">
    <name type="scientific">Ureibacillus aquaedulcis</name>
    <dbReference type="NCBI Taxonomy" id="3058421"/>
    <lineage>
        <taxon>Bacteria</taxon>
        <taxon>Bacillati</taxon>
        <taxon>Bacillota</taxon>
        <taxon>Bacilli</taxon>
        <taxon>Bacillales</taxon>
        <taxon>Caryophanaceae</taxon>
        <taxon>Ureibacillus</taxon>
    </lineage>
</organism>
<dbReference type="InterPro" id="IPR013154">
    <property type="entry name" value="ADH-like_N"/>
</dbReference>
<dbReference type="InterPro" id="IPR013149">
    <property type="entry name" value="ADH-like_C"/>
</dbReference>
<comment type="caution">
    <text evidence="4">The sequence shown here is derived from an EMBL/GenBank/DDBJ whole genome shotgun (WGS) entry which is preliminary data.</text>
</comment>
<dbReference type="InterPro" id="IPR036291">
    <property type="entry name" value="NAD(P)-bd_dom_sf"/>
</dbReference>
<dbReference type="RefSeq" id="WP_301137909.1">
    <property type="nucleotide sequence ID" value="NZ_JAUHTQ010000005.1"/>
</dbReference>
<dbReference type="Pfam" id="PF08240">
    <property type="entry name" value="ADH_N"/>
    <property type="match status" value="1"/>
</dbReference>